<accession>A0ABV5BNA3</accession>
<dbReference type="Proteomes" id="UP001580391">
    <property type="component" value="Unassembled WGS sequence"/>
</dbReference>
<protein>
    <submittedName>
        <fullName evidence="1">Uncharacterized protein</fullName>
    </submittedName>
</protein>
<gene>
    <name evidence="1" type="ORF">ACE5IX_03780</name>
</gene>
<reference evidence="1 2" key="1">
    <citation type="submission" date="2024-09" db="EMBL/GenBank/DDBJ databases">
        <title>Taxonomic and Genotyping Characterization of Leptospira Strains isolated from Multiple Sources in Colombia highlights the importance of intermediate species.</title>
        <authorList>
            <person name="Torres Higuera L."/>
            <person name="Rojas Tapias D."/>
            <person name="Jimenez Velasquez S."/>
            <person name="Renjifo Ibanez C."/>
        </authorList>
    </citation>
    <scope>NUCLEOTIDE SEQUENCE [LARGE SCALE GENOMIC DNA]</scope>
    <source>
        <strain evidence="1 2">Lep080</strain>
    </source>
</reference>
<name>A0ABV5BNA3_9LEPT</name>
<comment type="caution">
    <text evidence="1">The sequence shown here is derived from an EMBL/GenBank/DDBJ whole genome shotgun (WGS) entry which is preliminary data.</text>
</comment>
<organism evidence="1 2">
    <name type="scientific">Leptospira wolffii</name>
    <dbReference type="NCBI Taxonomy" id="409998"/>
    <lineage>
        <taxon>Bacteria</taxon>
        <taxon>Pseudomonadati</taxon>
        <taxon>Spirochaetota</taxon>
        <taxon>Spirochaetia</taxon>
        <taxon>Leptospirales</taxon>
        <taxon>Leptospiraceae</taxon>
        <taxon>Leptospira</taxon>
    </lineage>
</organism>
<keyword evidence="2" id="KW-1185">Reference proteome</keyword>
<dbReference type="RefSeq" id="WP_375516610.1">
    <property type="nucleotide sequence ID" value="NZ_JBHILI010000001.1"/>
</dbReference>
<evidence type="ECO:0000313" key="1">
    <source>
        <dbReference type="EMBL" id="MFB5735611.1"/>
    </source>
</evidence>
<sequence>MDFSLIEFTPNNGALYSSGNNGESNTTWTGFYLPVGSWSGSSPPSSIPFSDSLASFGSLQKQNGGCYVFCGSEPAQSSAFCIALSNLLSSLNKNTPSYFYRYIFWFRNPNPQNGILDPDGSIPFLNSLDGKSVQTVKEADLQLLNLRFSIVSGVPITADNVNSNLCFQNFGNNRILLSQLSRNTPVPVGQIGQNIVLSFSETISGTFGFGYVLGSGNQSVASDLQILQVGFKYYYSGNSAQGLPFLYSQFFPVLGDVQIPRTKVYFNATLDILHPLDHERTTFVFANSPDTGKAPLFASYLRTDSGWTIQLLPLAGNSALVLQNDFYFARFSGSIVGQQPGFYFTLKGNFTLNGTILGGQSDDSLSEIRCGLSGVETISFSPTSGNYQGDSILFTPDQPAFADSYPPAAAAPYGSPTPIQQQLSNLFTTAYVSILPMPGSVSTEQNDYFSQPEGSYLYAVDSSLSVIGRLLGYQPSLLAEFPNSLPFFPMAAYPGITLQPVAEGGFSTETLIDYESHVLSAIRKRVLCKGNSTLSSSEPKTSGPTTTTPQGFLVTLSDTSSWQSILLAQNDDVASSLNELQFENIDASIRNAFQSNQLFLVVTQLPQDYAGFDNYITIEGWPFQINVGTGTYGDYKNVIIFKFCKGPLVNRIQSPQLWTDASSFNHTDNNELAAISQWLQDYMADAESQTDTSFQNFNEIVNDENWNGILVLKADVPSAQFPSDLEALVAGIDLNNFYAHHFGVSAALVTTQTGPTPSIGASGNSSLFGLIHYVDSVYAGQIASGANPSWPVVTQAKGTYDFRVLYLIVLFENTAIRTFQCQLQLTVNSWFGDAVAPRIAGSPPGNAVVLQGSFQDHNGNPVYSFNSIAENQFNLQSRILNYVTVSSAQFLTVTGSSSTTQASAQFVLSGFLNFRILPGEKNSQPTDVDLLSYGSSKGNILPDEGLYFSNIYVNLSFPITNPSNLSFTFDASRISFNPGLSSPSRAGSLCSNFPLNPIAILDGNALGSYSSQNYLPVISDALQASSVSQNWNALVFQLDLGSPGALSSSGSFSADLILAWSPLVTGFTPPAFQIGFSPPGGSGLSAFGIEDILKIGIDQIQLLESETPGVYLIRFTNLALRFFGISLPPGGSTILFLFGSPAGNPSTGIGWYAAYNQSNSTPKQIASEPEKLP</sequence>
<proteinExistence type="predicted"/>
<evidence type="ECO:0000313" key="2">
    <source>
        <dbReference type="Proteomes" id="UP001580391"/>
    </source>
</evidence>
<dbReference type="EMBL" id="JBHILJ010000001">
    <property type="protein sequence ID" value="MFB5735611.1"/>
    <property type="molecule type" value="Genomic_DNA"/>
</dbReference>